<evidence type="ECO:0000313" key="3">
    <source>
        <dbReference type="Proteomes" id="UP001596047"/>
    </source>
</evidence>
<dbReference type="InterPro" id="IPR025508">
    <property type="entry name" value="DUF4395"/>
</dbReference>
<name>A0ABW0VYD9_9BACL</name>
<keyword evidence="3" id="KW-1185">Reference proteome</keyword>
<reference evidence="3" key="1">
    <citation type="journal article" date="2019" name="Int. J. Syst. Evol. Microbiol.">
        <title>The Global Catalogue of Microorganisms (GCM) 10K type strain sequencing project: providing services to taxonomists for standard genome sequencing and annotation.</title>
        <authorList>
            <consortium name="The Broad Institute Genomics Platform"/>
            <consortium name="The Broad Institute Genome Sequencing Center for Infectious Disease"/>
            <person name="Wu L."/>
            <person name="Ma J."/>
        </authorList>
    </citation>
    <scope>NUCLEOTIDE SEQUENCE [LARGE SCALE GENOMIC DNA]</scope>
    <source>
        <strain evidence="3">CGMCC 1.3240</strain>
    </source>
</reference>
<comment type="caution">
    <text evidence="2">The sequence shown here is derived from an EMBL/GenBank/DDBJ whole genome shotgun (WGS) entry which is preliminary data.</text>
</comment>
<evidence type="ECO:0000259" key="1">
    <source>
        <dbReference type="Pfam" id="PF14340"/>
    </source>
</evidence>
<evidence type="ECO:0000313" key="2">
    <source>
        <dbReference type="EMBL" id="MFC5650871.1"/>
    </source>
</evidence>
<dbReference type="Proteomes" id="UP001596047">
    <property type="component" value="Unassembled WGS sequence"/>
</dbReference>
<sequence>MKEVPIIYVKANQLGIVTFVLLSLLLQQPVLLAVLWAVQVLGLASQGKGNLFVAIAKKTGKTFNRLSDASVGAPAVQ</sequence>
<accession>A0ABW0VYD9</accession>
<gene>
    <name evidence="2" type="ORF">ACFPYJ_17480</name>
</gene>
<organism evidence="2 3">
    <name type="scientific">Paenibacillus solisilvae</name>
    <dbReference type="NCBI Taxonomy" id="2486751"/>
    <lineage>
        <taxon>Bacteria</taxon>
        <taxon>Bacillati</taxon>
        <taxon>Bacillota</taxon>
        <taxon>Bacilli</taxon>
        <taxon>Bacillales</taxon>
        <taxon>Paenibacillaceae</taxon>
        <taxon>Paenibacillus</taxon>
    </lineage>
</organism>
<proteinExistence type="predicted"/>
<protein>
    <submittedName>
        <fullName evidence="2">DUF4395 family protein</fullName>
    </submittedName>
</protein>
<dbReference type="RefSeq" id="WP_379189452.1">
    <property type="nucleotide sequence ID" value="NZ_JBHSOW010000063.1"/>
</dbReference>
<dbReference type="EMBL" id="JBHSOW010000063">
    <property type="protein sequence ID" value="MFC5650871.1"/>
    <property type="molecule type" value="Genomic_DNA"/>
</dbReference>
<dbReference type="Pfam" id="PF14340">
    <property type="entry name" value="DUF4395"/>
    <property type="match status" value="1"/>
</dbReference>
<feature type="domain" description="DUF4395" evidence="1">
    <location>
        <begin position="8"/>
        <end position="61"/>
    </location>
</feature>